<dbReference type="AlphaFoldDB" id="A0A0P7BP73"/>
<reference evidence="1 2" key="1">
    <citation type="submission" date="2015-09" db="EMBL/GenBank/DDBJ databases">
        <title>Draft genome of a European isolate of the apple canker pathogen Neonectria ditissima.</title>
        <authorList>
            <person name="Gomez-Cortecero A."/>
            <person name="Harrison R.J."/>
            <person name="Armitage A.D."/>
        </authorList>
    </citation>
    <scope>NUCLEOTIDE SEQUENCE [LARGE SCALE GENOMIC DNA]</scope>
    <source>
        <strain evidence="1 2">R09/05</strain>
    </source>
</reference>
<dbReference type="SUPFAM" id="SSF54427">
    <property type="entry name" value="NTF2-like"/>
    <property type="match status" value="1"/>
</dbReference>
<sequence length="166" mass="18257">MAASPTPTSRDIKKNIEATFTDFIAAYKDGAKQNDPAIINRNVTADCTRHLLPTSLLKALGAPQDFVIDNAEYERLFAVDLQVGGVQEFTISNLVIDAEDRKAAATTLAKMVFKNGEELVMEHSWFVDFTEDGTKVKKVVEFCDGESVHKLMAEVKKTETDGKGAE</sequence>
<protein>
    <recommendedName>
        <fullName evidence="3">SnoaL-like domain-containing protein</fullName>
    </recommendedName>
</protein>
<gene>
    <name evidence="1" type="ORF">AK830_g4043</name>
</gene>
<evidence type="ECO:0000313" key="2">
    <source>
        <dbReference type="Proteomes" id="UP000050424"/>
    </source>
</evidence>
<organism evidence="1 2">
    <name type="scientific">Neonectria ditissima</name>
    <dbReference type="NCBI Taxonomy" id="78410"/>
    <lineage>
        <taxon>Eukaryota</taxon>
        <taxon>Fungi</taxon>
        <taxon>Dikarya</taxon>
        <taxon>Ascomycota</taxon>
        <taxon>Pezizomycotina</taxon>
        <taxon>Sordariomycetes</taxon>
        <taxon>Hypocreomycetidae</taxon>
        <taxon>Hypocreales</taxon>
        <taxon>Nectriaceae</taxon>
        <taxon>Neonectria</taxon>
    </lineage>
</organism>
<dbReference type="OrthoDB" id="3758478at2759"/>
<dbReference type="InterPro" id="IPR032710">
    <property type="entry name" value="NTF2-like_dom_sf"/>
</dbReference>
<comment type="caution">
    <text evidence="1">The sequence shown here is derived from an EMBL/GenBank/DDBJ whole genome shotgun (WGS) entry which is preliminary data.</text>
</comment>
<name>A0A0P7BP73_9HYPO</name>
<proteinExistence type="predicted"/>
<evidence type="ECO:0008006" key="3">
    <source>
        <dbReference type="Google" id="ProtNLM"/>
    </source>
</evidence>
<accession>A0A0P7BP73</accession>
<dbReference type="EMBL" id="LKCW01000047">
    <property type="protein sequence ID" value="KPM42503.1"/>
    <property type="molecule type" value="Genomic_DNA"/>
</dbReference>
<keyword evidence="2" id="KW-1185">Reference proteome</keyword>
<evidence type="ECO:0000313" key="1">
    <source>
        <dbReference type="EMBL" id="KPM42503.1"/>
    </source>
</evidence>
<dbReference type="Proteomes" id="UP000050424">
    <property type="component" value="Unassembled WGS sequence"/>
</dbReference>